<dbReference type="Proteomes" id="UP000093694">
    <property type="component" value="Unassembled WGS sequence"/>
</dbReference>
<reference evidence="1 3" key="1">
    <citation type="journal article" date="2015" name="Biotechnol. Bioeng.">
        <title>Genome sequence and phenotypic characterization of Caulobacter segnis.</title>
        <authorList>
            <person name="Patel S."/>
            <person name="Fletcher B."/>
            <person name="Scott D.C."/>
            <person name="Ely B."/>
        </authorList>
    </citation>
    <scope>NUCLEOTIDE SEQUENCE [LARGE SCALE GENOMIC DNA]</scope>
    <source>
        <strain evidence="1 3">PS02</strain>
    </source>
</reference>
<dbReference type="EMBL" id="LITQ01000031">
    <property type="protein sequence ID" value="OAA90145.1"/>
    <property type="molecule type" value="Genomic_DNA"/>
</dbReference>
<dbReference type="RefSeq" id="WP_063602073.1">
    <property type="nucleotide sequence ID" value="NZ_LITQ01000031.1"/>
</dbReference>
<gene>
    <name evidence="2" type="ORF">CLCOS_36550</name>
    <name evidence="1" type="ORF">WX73_02109</name>
</gene>
<accession>A0A162J4F6</accession>
<evidence type="ECO:0000313" key="3">
    <source>
        <dbReference type="Proteomes" id="UP000077384"/>
    </source>
</evidence>
<comment type="caution">
    <text evidence="1">The sequence shown here is derived from an EMBL/GenBank/DDBJ whole genome shotgun (WGS) entry which is preliminary data.</text>
</comment>
<name>A0A162J4F6_9CLOT</name>
<keyword evidence="4" id="KW-1185">Reference proteome</keyword>
<organism evidence="1 3">
    <name type="scientific">Clostridium coskatii</name>
    <dbReference type="NCBI Taxonomy" id="1705578"/>
    <lineage>
        <taxon>Bacteria</taxon>
        <taxon>Bacillati</taxon>
        <taxon>Bacillota</taxon>
        <taxon>Clostridia</taxon>
        <taxon>Eubacteriales</taxon>
        <taxon>Clostridiaceae</taxon>
        <taxon>Clostridium</taxon>
    </lineage>
</organism>
<evidence type="ECO:0000313" key="4">
    <source>
        <dbReference type="Proteomes" id="UP000093694"/>
    </source>
</evidence>
<sequence>MENSYTLINNDTGEIVDEDFGFDTLEDRERKKKCAIKAKDFEEYKEIQSEYMGNFIFFLYNSLDKLKKVLSDADLCKYIMLATYIKKDGYLILDNNKTYINKKKMQELLLVAKVNFNKFYNNLIENNLLVEEEKSKKYKINLNIFWRGYEKDYKNLTNNKLENYTRLYIDATRELYKLNYKKSKKLAIAYKLIPYVNWKYNVLCPNIKEIDKSKINPLTIKDVMNILGYSQHHIATFKKDFYGIKFHDYVLFKTLQDDPDYTTSTIIVNPLFAYRNKEVKEIEGLFVIFNIRVKR</sequence>
<proteinExistence type="predicted"/>
<dbReference type="Proteomes" id="UP000077384">
    <property type="component" value="Unassembled WGS sequence"/>
</dbReference>
<dbReference type="EMBL" id="LROR01000082">
    <property type="protein sequence ID" value="OBR91077.1"/>
    <property type="molecule type" value="Genomic_DNA"/>
</dbReference>
<evidence type="ECO:0000313" key="2">
    <source>
        <dbReference type="EMBL" id="OBR91077.1"/>
    </source>
</evidence>
<dbReference type="AlphaFoldDB" id="A0A162J4F6"/>
<dbReference type="PATRIC" id="fig|1705578.3.peg.2368"/>
<evidence type="ECO:0000313" key="1">
    <source>
        <dbReference type="EMBL" id="OAA90145.1"/>
    </source>
</evidence>
<protein>
    <submittedName>
        <fullName evidence="1">Uncharacterized protein</fullName>
    </submittedName>
</protein>
<reference evidence="2 4" key="2">
    <citation type="journal article" date="2016" name="Front. Microbiol.">
        <title>Industrial Acetogenic Biocatalysts: A Comparative Metabolic and Genomic Analysis.</title>
        <authorList>
            <person name="Bengelsdorf F."/>
            <person name="Poehlein A."/>
            <person name="Sonja S."/>
            <person name="Erz C."/>
            <person name="Hummel T."/>
            <person name="Hoffmeister S."/>
            <person name="Daniel R."/>
            <person name="Durre P."/>
        </authorList>
    </citation>
    <scope>NUCLEOTIDE SEQUENCE [LARGE SCALE GENOMIC DNA]</scope>
    <source>
        <strain evidence="2 4">PTA-10522</strain>
    </source>
</reference>